<feature type="compositionally biased region" description="Basic and acidic residues" evidence="1">
    <location>
        <begin position="222"/>
        <end position="240"/>
    </location>
</feature>
<reference evidence="3" key="1">
    <citation type="submission" date="2025-08" db="UniProtKB">
        <authorList>
            <consortium name="RefSeq"/>
        </authorList>
    </citation>
    <scope>IDENTIFICATION</scope>
    <source>
        <tissue evidence="3">Sperm</tissue>
    </source>
</reference>
<feature type="region of interest" description="Disordered" evidence="1">
    <location>
        <begin position="191"/>
        <end position="240"/>
    </location>
</feature>
<gene>
    <name evidence="3" type="primary">LOC116950206</name>
</gene>
<feature type="compositionally biased region" description="Polar residues" evidence="1">
    <location>
        <begin position="64"/>
        <end position="79"/>
    </location>
</feature>
<evidence type="ECO:0000313" key="2">
    <source>
        <dbReference type="Proteomes" id="UP001318040"/>
    </source>
</evidence>
<feature type="region of interest" description="Disordered" evidence="1">
    <location>
        <begin position="25"/>
        <end position="178"/>
    </location>
</feature>
<protein>
    <submittedName>
        <fullName evidence="3">Translation initiation factor IF-2-like isoform X2</fullName>
    </submittedName>
</protein>
<evidence type="ECO:0000256" key="1">
    <source>
        <dbReference type="SAM" id="MobiDB-lite"/>
    </source>
</evidence>
<name>A0AAJ7X7B3_PETMA</name>
<keyword evidence="2" id="KW-1185">Reference proteome</keyword>
<organism evidence="2 3">
    <name type="scientific">Petromyzon marinus</name>
    <name type="common">Sea lamprey</name>
    <dbReference type="NCBI Taxonomy" id="7757"/>
    <lineage>
        <taxon>Eukaryota</taxon>
        <taxon>Metazoa</taxon>
        <taxon>Chordata</taxon>
        <taxon>Craniata</taxon>
        <taxon>Vertebrata</taxon>
        <taxon>Cyclostomata</taxon>
        <taxon>Hyperoartia</taxon>
        <taxon>Petromyzontiformes</taxon>
        <taxon>Petromyzontidae</taxon>
        <taxon>Petromyzon</taxon>
    </lineage>
</organism>
<accession>A0AAJ7X7B3</accession>
<dbReference type="AlphaFoldDB" id="A0AAJ7X7B3"/>
<sequence length="240" mass="24122">MASVVSSLVIVSPSSQYFERRAISGISLMPSPKQAGSSWQAGDRSDANNNDDDDDNKGALGATCDSNCAATQPQRQSGTCDGEASSPRLDEQERVENVPGNDADGHNKTQAKPVATAASASVAAPSTAAAPAAPAAASSDLQAPSPPSPGTSYTVQKKITLRSAHGAPRAQPGARCSSESVTLFLRTSVAGAAVGGTGTPRAARRDVGPLPASAASRSRSGGRRDSERHGGVAGKKDDGG</sequence>
<dbReference type="Proteomes" id="UP001318040">
    <property type="component" value="Chromosome 38"/>
</dbReference>
<proteinExistence type="predicted"/>
<dbReference type="RefSeq" id="XP_032823702.1">
    <property type="nucleotide sequence ID" value="XM_032967811.1"/>
</dbReference>
<evidence type="ECO:0000313" key="3">
    <source>
        <dbReference type="RefSeq" id="XP_032823702.1"/>
    </source>
</evidence>
<feature type="compositionally biased region" description="Low complexity" evidence="1">
    <location>
        <begin position="111"/>
        <end position="143"/>
    </location>
</feature>